<protein>
    <recommendedName>
        <fullName evidence="2">PARP catalytic domain-containing protein</fullName>
    </recommendedName>
</protein>
<sequence>MWRGDHFTTSAGARRMGLSGPRNGRIYIMYHGTSWWAAQTIMAKGFCLSNRGMLGQGVYLSRDLEKASRYPLDLTEHQKVVIKVKVNVGKVKTIDRQSHPLQKTWHDEGYDSAWVPPNCGMVKSGLEETCVWDPKRITTLYCVLQSSQTGYYSYNHNTTNTTQNIIQPFSILAQWGSCITHTHTDTHTNTHTLQQHVQPWSVNLCGHPLRSGLTHISSTADRAFLSVLLPSVCVCVCVCMCMCVCVLFPNVCVCLLAHPPAPHTDGLSPHGHAKSPCIPPPVSLLSLAG</sequence>
<keyword evidence="4" id="KW-1185">Reference proteome</keyword>
<dbReference type="PANTHER" id="PTHR36542">
    <property type="entry name" value="GIG2-LIKE PROTEIN DRED-RELATED"/>
    <property type="match status" value="1"/>
</dbReference>
<dbReference type="GO" id="GO:0003950">
    <property type="term" value="F:NAD+ poly-ADP-ribosyltransferase activity"/>
    <property type="evidence" value="ECO:0007669"/>
    <property type="project" value="InterPro"/>
</dbReference>
<dbReference type="SUPFAM" id="SSF56399">
    <property type="entry name" value="ADP-ribosylation"/>
    <property type="match status" value="1"/>
</dbReference>
<proteinExistence type="inferred from homology"/>
<dbReference type="PANTHER" id="PTHR36542:SF2">
    <property type="entry name" value="GIG2-LIKE PROTEIN DRED-RELATED"/>
    <property type="match status" value="1"/>
</dbReference>
<reference evidence="3" key="1">
    <citation type="submission" date="2025-08" db="UniProtKB">
        <authorList>
            <consortium name="Ensembl"/>
        </authorList>
    </citation>
    <scope>IDENTIFICATION</scope>
</reference>
<dbReference type="AlphaFoldDB" id="A0A8C7C8U8"/>
<organism evidence="3 4">
    <name type="scientific">Oncorhynchus kisutch</name>
    <name type="common">Coho salmon</name>
    <name type="synonym">Salmo kisutch</name>
    <dbReference type="NCBI Taxonomy" id="8019"/>
    <lineage>
        <taxon>Eukaryota</taxon>
        <taxon>Metazoa</taxon>
        <taxon>Chordata</taxon>
        <taxon>Craniata</taxon>
        <taxon>Vertebrata</taxon>
        <taxon>Euteleostomi</taxon>
        <taxon>Actinopterygii</taxon>
        <taxon>Neopterygii</taxon>
        <taxon>Teleostei</taxon>
        <taxon>Protacanthopterygii</taxon>
        <taxon>Salmoniformes</taxon>
        <taxon>Salmonidae</taxon>
        <taxon>Salmoninae</taxon>
        <taxon>Oncorhynchus</taxon>
    </lineage>
</organism>
<evidence type="ECO:0000313" key="4">
    <source>
        <dbReference type="Proteomes" id="UP000694557"/>
    </source>
</evidence>
<accession>A0A8C7C8U8</accession>
<evidence type="ECO:0000313" key="3">
    <source>
        <dbReference type="Ensembl" id="ENSOKIP00005000856.1"/>
    </source>
</evidence>
<evidence type="ECO:0000256" key="1">
    <source>
        <dbReference type="ARBA" id="ARBA00024347"/>
    </source>
</evidence>
<dbReference type="InterPro" id="IPR012317">
    <property type="entry name" value="Poly(ADP-ribose)pol_cat_dom"/>
</dbReference>
<feature type="domain" description="PARP catalytic" evidence="2">
    <location>
        <begin position="28"/>
        <end position="104"/>
    </location>
</feature>
<dbReference type="GO" id="GO:0005737">
    <property type="term" value="C:cytoplasm"/>
    <property type="evidence" value="ECO:0007669"/>
    <property type="project" value="TreeGrafter"/>
</dbReference>
<comment type="similarity">
    <text evidence="1">Belongs to the ARTD/PARP family.</text>
</comment>
<dbReference type="FunFam" id="3.90.175.10:FF:000001">
    <property type="entry name" value="Grass carp reovirus (GCRV)-induced gene 2e"/>
    <property type="match status" value="1"/>
</dbReference>
<reference evidence="3" key="2">
    <citation type="submission" date="2025-09" db="UniProtKB">
        <authorList>
            <consortium name="Ensembl"/>
        </authorList>
    </citation>
    <scope>IDENTIFICATION</scope>
</reference>
<name>A0A8C7C8U8_ONCKI</name>
<evidence type="ECO:0000259" key="2">
    <source>
        <dbReference type="Pfam" id="PF00644"/>
    </source>
</evidence>
<dbReference type="GeneTree" id="ENSGT00940000163496"/>
<dbReference type="Ensembl" id="ENSOKIT00005000893.1">
    <property type="protein sequence ID" value="ENSOKIP00005000856.1"/>
    <property type="gene ID" value="ENSOKIG00005000442.1"/>
</dbReference>
<dbReference type="Proteomes" id="UP000694557">
    <property type="component" value="Unassembled WGS sequence"/>
</dbReference>
<dbReference type="Pfam" id="PF00644">
    <property type="entry name" value="PARP"/>
    <property type="match status" value="1"/>
</dbReference>
<dbReference type="Gene3D" id="3.90.175.10">
    <property type="entry name" value="Diphtheria Toxin, domain 1"/>
    <property type="match status" value="1"/>
</dbReference>